<evidence type="ECO:0000256" key="5">
    <source>
        <dbReference type="ARBA" id="ARBA00023236"/>
    </source>
</evidence>
<dbReference type="EC" id="2.7.7.7" evidence="7"/>
<feature type="domain" description="UmuC" evidence="6">
    <location>
        <begin position="2"/>
        <end position="188"/>
    </location>
</feature>
<dbReference type="GO" id="GO:0009432">
    <property type="term" value="P:SOS response"/>
    <property type="evidence" value="ECO:0007669"/>
    <property type="project" value="UniProtKB-KW"/>
</dbReference>
<dbReference type="RefSeq" id="WP_065677400.1">
    <property type="nucleotide sequence ID" value="NZ_FLQZ01000104.1"/>
</dbReference>
<keyword evidence="8" id="KW-1185">Reference proteome</keyword>
<dbReference type="Pfam" id="PF13438">
    <property type="entry name" value="DUF4113"/>
    <property type="match status" value="1"/>
</dbReference>
<dbReference type="GO" id="GO:0003887">
    <property type="term" value="F:DNA-directed DNA polymerase activity"/>
    <property type="evidence" value="ECO:0007669"/>
    <property type="project" value="UniProtKB-EC"/>
</dbReference>
<dbReference type="PANTHER" id="PTHR11076:SF34">
    <property type="entry name" value="PROTEIN UMUC"/>
    <property type="match status" value="1"/>
</dbReference>
<evidence type="ECO:0000256" key="2">
    <source>
        <dbReference type="ARBA" id="ARBA00022763"/>
    </source>
</evidence>
<dbReference type="Proteomes" id="UP000092819">
    <property type="component" value="Unassembled WGS sequence"/>
</dbReference>
<dbReference type="CDD" id="cd01700">
    <property type="entry name" value="PolY_Pol_V_umuC"/>
    <property type="match status" value="1"/>
</dbReference>
<dbReference type="GO" id="GO:0005829">
    <property type="term" value="C:cytosol"/>
    <property type="evidence" value="ECO:0007669"/>
    <property type="project" value="TreeGrafter"/>
</dbReference>
<keyword evidence="7" id="KW-0808">Transferase</keyword>
<dbReference type="GO" id="GO:0003684">
    <property type="term" value="F:damaged DNA binding"/>
    <property type="evidence" value="ECO:0007669"/>
    <property type="project" value="InterPro"/>
</dbReference>
<evidence type="ECO:0000256" key="1">
    <source>
        <dbReference type="ARBA" id="ARBA00010945"/>
    </source>
</evidence>
<accession>A0A1C3JIV0</accession>
<protein>
    <submittedName>
        <fullName evidence="7">DNA polymerase IV</fullName>
        <ecNumber evidence="7">2.7.7.7</ecNumber>
    </submittedName>
</protein>
<evidence type="ECO:0000259" key="6">
    <source>
        <dbReference type="PROSITE" id="PS50173"/>
    </source>
</evidence>
<dbReference type="InterPro" id="IPR050116">
    <property type="entry name" value="DNA_polymerase-Y"/>
</dbReference>
<dbReference type="GO" id="GO:0042276">
    <property type="term" value="P:error-prone translesion synthesis"/>
    <property type="evidence" value="ECO:0007669"/>
    <property type="project" value="TreeGrafter"/>
</dbReference>
<dbReference type="EMBL" id="FLQZ01000104">
    <property type="protein sequence ID" value="SBT15081.1"/>
    <property type="molecule type" value="Genomic_DNA"/>
</dbReference>
<comment type="similarity">
    <text evidence="1">Belongs to the DNA polymerase type-Y family.</text>
</comment>
<dbReference type="InterPro" id="IPR017961">
    <property type="entry name" value="DNA_pol_Y-fam_little_finger"/>
</dbReference>
<evidence type="ECO:0000313" key="7">
    <source>
        <dbReference type="EMBL" id="SBT15081.1"/>
    </source>
</evidence>
<gene>
    <name evidence="7" type="primary">dinB_2</name>
    <name evidence="7" type="ORF">VCE7224_03864</name>
</gene>
<dbReference type="InterPro" id="IPR025188">
    <property type="entry name" value="DUF4113"/>
</dbReference>
<name>A0A1C3JIV0_9VIBR</name>
<dbReference type="Pfam" id="PF00817">
    <property type="entry name" value="IMS"/>
    <property type="match status" value="1"/>
</dbReference>
<sequence length="418" mass="47225">MFALIDCNAMYVACEQVFRPDLRLLPCIVLSNNDGAVVAANRLAKEAGIKKFEPYFKQKRLIEQRDINVFSSNYALYADLSAKMMATITAFAPKSHIYSIDECFLDISRLSHIEPDLNSFGQRVRQTVWKECRLPVCFGAGDTLTLSKIANRVAKVDRYLNGVCIIDSEEKRQQYLASQPVSEVWGVGRRLTQRMKLMGIETALDLANLSPEKARCSFNVDIERTVRELNGQPCKVWDECRADKQQIFSTRSVGNRITELEELKQALAFHAATVARKARSQASSCAVLMAFANSSPFDDVPQSFKETYTFEYPTNDAAKLTKAVTLMATRLYKPGVNYYKIGVGALNLVSDRQRQHDLFSEPENPALMQALDKLNNKLGRDAIFLAAQGTTHEWAMKRNFLSPQYTTRLKDLPRVLCE</sequence>
<organism evidence="7 8">
    <name type="scientific">Vibrio celticus</name>
    <dbReference type="NCBI Taxonomy" id="446372"/>
    <lineage>
        <taxon>Bacteria</taxon>
        <taxon>Pseudomonadati</taxon>
        <taxon>Pseudomonadota</taxon>
        <taxon>Gammaproteobacteria</taxon>
        <taxon>Vibrionales</taxon>
        <taxon>Vibrionaceae</taxon>
        <taxon>Vibrio</taxon>
    </lineage>
</organism>
<dbReference type="SUPFAM" id="SSF56672">
    <property type="entry name" value="DNA/RNA polymerases"/>
    <property type="match status" value="1"/>
</dbReference>
<keyword evidence="3" id="KW-0741">SOS mutagenesis</keyword>
<dbReference type="PROSITE" id="PS50173">
    <property type="entry name" value="UMUC"/>
    <property type="match status" value="1"/>
</dbReference>
<dbReference type="PANTHER" id="PTHR11076">
    <property type="entry name" value="DNA REPAIR POLYMERASE UMUC / TRANSFERASE FAMILY MEMBER"/>
    <property type="match status" value="1"/>
</dbReference>
<dbReference type="InterPro" id="IPR043502">
    <property type="entry name" value="DNA/RNA_pol_sf"/>
</dbReference>
<dbReference type="Pfam" id="PF11799">
    <property type="entry name" value="IMS_C"/>
    <property type="match status" value="1"/>
</dbReference>
<evidence type="ECO:0000256" key="3">
    <source>
        <dbReference type="ARBA" id="ARBA00023199"/>
    </source>
</evidence>
<proteinExistence type="inferred from homology"/>
<dbReference type="GO" id="GO:0006281">
    <property type="term" value="P:DNA repair"/>
    <property type="evidence" value="ECO:0007669"/>
    <property type="project" value="UniProtKB-KW"/>
</dbReference>
<dbReference type="InterPro" id="IPR001126">
    <property type="entry name" value="UmuC"/>
</dbReference>
<evidence type="ECO:0000256" key="4">
    <source>
        <dbReference type="ARBA" id="ARBA00023204"/>
    </source>
</evidence>
<keyword evidence="5" id="KW-0742">SOS response</keyword>
<evidence type="ECO:0000313" key="8">
    <source>
        <dbReference type="Proteomes" id="UP000092819"/>
    </source>
</evidence>
<dbReference type="Gene3D" id="3.30.70.270">
    <property type="match status" value="1"/>
</dbReference>
<dbReference type="AlphaFoldDB" id="A0A1C3JIV0"/>
<keyword evidence="7" id="KW-0548">Nucleotidyltransferase</keyword>
<keyword evidence="4" id="KW-0234">DNA repair</keyword>
<dbReference type="Gene3D" id="3.40.1170.60">
    <property type="match status" value="1"/>
</dbReference>
<reference evidence="8" key="1">
    <citation type="submission" date="2016-06" db="EMBL/GenBank/DDBJ databases">
        <authorList>
            <person name="Rodrigo-Torres L."/>
            <person name="Arahal D.R."/>
        </authorList>
    </citation>
    <scope>NUCLEOTIDE SEQUENCE [LARGE SCALE GENOMIC DNA]</scope>
    <source>
        <strain evidence="8">CECT 7224</strain>
    </source>
</reference>
<dbReference type="Gene3D" id="1.10.150.20">
    <property type="entry name" value="5' to 3' exonuclease, C-terminal subdomain"/>
    <property type="match status" value="1"/>
</dbReference>
<keyword evidence="2" id="KW-0227">DNA damage</keyword>
<dbReference type="InterPro" id="IPR043128">
    <property type="entry name" value="Rev_trsase/Diguanyl_cyclase"/>
</dbReference>